<accession>A0A7W7YFT2</accession>
<feature type="binding site" evidence="2">
    <location>
        <position position="104"/>
    </location>
    <ligand>
        <name>Fe cation</name>
        <dbReference type="ChEBI" id="CHEBI:24875"/>
    </ligand>
</feature>
<dbReference type="EMBL" id="JACHIG010000013">
    <property type="protein sequence ID" value="MBB5035085.1"/>
    <property type="molecule type" value="Genomic_DNA"/>
</dbReference>
<evidence type="ECO:0000259" key="4">
    <source>
        <dbReference type="Pfam" id="PF02678"/>
    </source>
</evidence>
<evidence type="ECO:0008006" key="8">
    <source>
        <dbReference type="Google" id="ProtNLM"/>
    </source>
</evidence>
<comment type="caution">
    <text evidence="6">The sequence shown here is derived from an EMBL/GenBank/DDBJ whole genome shotgun (WGS) entry which is preliminary data.</text>
</comment>
<dbReference type="InterPro" id="IPR003829">
    <property type="entry name" value="Pirin_N_dom"/>
</dbReference>
<sequence>MKLKLRLSNERGHAQHGWLDSYHTFSFADYYDPAHMGFRSLRVINQDVIAAGAGFPTHPHRDMEIFSYILYGALEHKDSMGNGRVLKPGQIQLMSAGSGVTHSEFNPSKTEPGSLLQIWIRPRQSGLRPSYTEWHPKPEHETAEKVLVISSDGREGSATIHQDADIYRVRLAAGKATTHEAKAGRGVWIQLIKGTLAVNGTTLNPGDAVSTEDAGTLNLKAGEDVEALLFDLA</sequence>
<dbReference type="RefSeq" id="WP_246438594.1">
    <property type="nucleotide sequence ID" value="NZ_JACHIG010000013.1"/>
</dbReference>
<dbReference type="Pfam" id="PF17954">
    <property type="entry name" value="Pirin_C_2"/>
    <property type="match status" value="1"/>
</dbReference>
<dbReference type="InterPro" id="IPR011051">
    <property type="entry name" value="RmlC_Cupin_sf"/>
</dbReference>
<feature type="domain" description="Quercetin 2,3-dioxygenase C-terminal cupin" evidence="5">
    <location>
        <begin position="147"/>
        <end position="232"/>
    </location>
</feature>
<dbReference type="Proteomes" id="UP000590740">
    <property type="component" value="Unassembled WGS sequence"/>
</dbReference>
<evidence type="ECO:0000313" key="7">
    <source>
        <dbReference type="Proteomes" id="UP000590740"/>
    </source>
</evidence>
<dbReference type="InterPro" id="IPR014710">
    <property type="entry name" value="RmlC-like_jellyroll"/>
</dbReference>
<dbReference type="SUPFAM" id="SSF51182">
    <property type="entry name" value="RmlC-like cupins"/>
    <property type="match status" value="1"/>
</dbReference>
<keyword evidence="2" id="KW-0479">Metal-binding</keyword>
<feature type="domain" description="Pirin N-terminal" evidence="4">
    <location>
        <begin position="8"/>
        <end position="120"/>
    </location>
</feature>
<dbReference type="PANTHER" id="PTHR43212:SF3">
    <property type="entry name" value="QUERCETIN 2,3-DIOXYGENASE"/>
    <property type="match status" value="1"/>
</dbReference>
<feature type="binding site" evidence="2">
    <location>
        <position position="102"/>
    </location>
    <ligand>
        <name>Fe cation</name>
        <dbReference type="ChEBI" id="CHEBI:24875"/>
    </ligand>
</feature>
<evidence type="ECO:0000259" key="5">
    <source>
        <dbReference type="Pfam" id="PF17954"/>
    </source>
</evidence>
<dbReference type="GO" id="GO:0046872">
    <property type="term" value="F:metal ion binding"/>
    <property type="evidence" value="ECO:0007669"/>
    <property type="project" value="UniProtKB-KW"/>
</dbReference>
<dbReference type="PIRSF" id="PIRSF006232">
    <property type="entry name" value="Pirin"/>
    <property type="match status" value="1"/>
</dbReference>
<dbReference type="Gene3D" id="2.60.120.10">
    <property type="entry name" value="Jelly Rolls"/>
    <property type="match status" value="2"/>
</dbReference>
<organism evidence="6 7">
    <name type="scientific">Prosthecobacter vanneervenii</name>
    <dbReference type="NCBI Taxonomy" id="48466"/>
    <lineage>
        <taxon>Bacteria</taxon>
        <taxon>Pseudomonadati</taxon>
        <taxon>Verrucomicrobiota</taxon>
        <taxon>Verrucomicrobiia</taxon>
        <taxon>Verrucomicrobiales</taxon>
        <taxon>Verrucomicrobiaceae</taxon>
        <taxon>Prosthecobacter</taxon>
    </lineage>
</organism>
<dbReference type="PANTHER" id="PTHR43212">
    <property type="entry name" value="QUERCETIN 2,3-DIOXYGENASE"/>
    <property type="match status" value="1"/>
</dbReference>
<reference evidence="6 7" key="1">
    <citation type="submission" date="2020-08" db="EMBL/GenBank/DDBJ databases">
        <title>Genomic Encyclopedia of Type Strains, Phase IV (KMG-IV): sequencing the most valuable type-strain genomes for metagenomic binning, comparative biology and taxonomic classification.</title>
        <authorList>
            <person name="Goeker M."/>
        </authorList>
    </citation>
    <scope>NUCLEOTIDE SEQUENCE [LARGE SCALE GENOMIC DNA]</scope>
    <source>
        <strain evidence="6 7">DSM 12252</strain>
    </source>
</reference>
<dbReference type="InterPro" id="IPR041602">
    <property type="entry name" value="Quercetinase_C"/>
</dbReference>
<evidence type="ECO:0000256" key="2">
    <source>
        <dbReference type="PIRSR" id="PIRSR006232-1"/>
    </source>
</evidence>
<dbReference type="CDD" id="cd20311">
    <property type="entry name" value="cupin_Yhhw_C"/>
    <property type="match status" value="1"/>
</dbReference>
<dbReference type="CDD" id="cd02910">
    <property type="entry name" value="cupin_Yhhw_N"/>
    <property type="match status" value="1"/>
</dbReference>
<protein>
    <recommendedName>
        <fullName evidence="8">Quercetin 2,3-dioxygenase</fullName>
    </recommendedName>
</protein>
<keyword evidence="7" id="KW-1185">Reference proteome</keyword>
<feature type="binding site" evidence="2">
    <location>
        <position position="58"/>
    </location>
    <ligand>
        <name>Fe cation</name>
        <dbReference type="ChEBI" id="CHEBI:24875"/>
    </ligand>
</feature>
<evidence type="ECO:0000256" key="3">
    <source>
        <dbReference type="RuleBase" id="RU003457"/>
    </source>
</evidence>
<comment type="cofactor">
    <cofactor evidence="2">
        <name>Fe cation</name>
        <dbReference type="ChEBI" id="CHEBI:24875"/>
    </cofactor>
    <text evidence="2">Binds 1 Fe cation per subunit.</text>
</comment>
<comment type="similarity">
    <text evidence="1 3">Belongs to the pirin family.</text>
</comment>
<dbReference type="InterPro" id="IPR012093">
    <property type="entry name" value="Pirin"/>
</dbReference>
<gene>
    <name evidence="6" type="ORF">HNQ65_004693</name>
</gene>
<evidence type="ECO:0000256" key="1">
    <source>
        <dbReference type="ARBA" id="ARBA00008416"/>
    </source>
</evidence>
<name>A0A7W7YFT2_9BACT</name>
<keyword evidence="2" id="KW-0408">Iron</keyword>
<dbReference type="AlphaFoldDB" id="A0A7W7YFT2"/>
<proteinExistence type="inferred from homology"/>
<feature type="binding site" evidence="2">
    <location>
        <position position="60"/>
    </location>
    <ligand>
        <name>Fe cation</name>
        <dbReference type="ChEBI" id="CHEBI:24875"/>
    </ligand>
</feature>
<dbReference type="Pfam" id="PF02678">
    <property type="entry name" value="Pirin"/>
    <property type="match status" value="1"/>
</dbReference>
<evidence type="ECO:0000313" key="6">
    <source>
        <dbReference type="EMBL" id="MBB5035085.1"/>
    </source>
</evidence>